<organism evidence="3 4">
    <name type="scientific">Lithospermum erythrorhizon</name>
    <name type="common">Purple gromwell</name>
    <name type="synonym">Lithospermum officinale var. erythrorhizon</name>
    <dbReference type="NCBI Taxonomy" id="34254"/>
    <lineage>
        <taxon>Eukaryota</taxon>
        <taxon>Viridiplantae</taxon>
        <taxon>Streptophyta</taxon>
        <taxon>Embryophyta</taxon>
        <taxon>Tracheophyta</taxon>
        <taxon>Spermatophyta</taxon>
        <taxon>Magnoliopsida</taxon>
        <taxon>eudicotyledons</taxon>
        <taxon>Gunneridae</taxon>
        <taxon>Pentapetalae</taxon>
        <taxon>asterids</taxon>
        <taxon>lamiids</taxon>
        <taxon>Boraginales</taxon>
        <taxon>Boraginaceae</taxon>
        <taxon>Boraginoideae</taxon>
        <taxon>Lithospermeae</taxon>
        <taxon>Lithospermum</taxon>
    </lineage>
</organism>
<dbReference type="AlphaFoldDB" id="A0AAV3P9S6"/>
<dbReference type="InterPro" id="IPR040256">
    <property type="entry name" value="At4g02000-like"/>
</dbReference>
<feature type="region of interest" description="Disordered" evidence="1">
    <location>
        <begin position="498"/>
        <end position="544"/>
    </location>
</feature>
<name>A0AAV3P9S6_LITER</name>
<dbReference type="PANTHER" id="PTHR31286:SF180">
    <property type="entry name" value="OS10G0362600 PROTEIN"/>
    <property type="match status" value="1"/>
</dbReference>
<dbReference type="EMBL" id="BAABME010032124">
    <property type="protein sequence ID" value="GAA0148374.1"/>
    <property type="molecule type" value="Genomic_DNA"/>
</dbReference>
<protein>
    <recommendedName>
        <fullName evidence="2">DUF4283 domain-containing protein</fullName>
    </recommendedName>
</protein>
<feature type="compositionally biased region" description="Low complexity" evidence="1">
    <location>
        <begin position="107"/>
        <end position="118"/>
    </location>
</feature>
<accession>A0AAV3P9S6</accession>
<feature type="region of interest" description="Disordered" evidence="1">
    <location>
        <begin position="1"/>
        <end position="83"/>
    </location>
</feature>
<dbReference type="InterPro" id="IPR025558">
    <property type="entry name" value="DUF4283"/>
</dbReference>
<gene>
    <name evidence="3" type="ORF">LIER_42997</name>
</gene>
<dbReference type="PANTHER" id="PTHR31286">
    <property type="entry name" value="GLYCINE-RICH CELL WALL STRUCTURAL PROTEIN 1.8-LIKE"/>
    <property type="match status" value="1"/>
</dbReference>
<feature type="compositionally biased region" description="Polar residues" evidence="1">
    <location>
        <begin position="498"/>
        <end position="517"/>
    </location>
</feature>
<evidence type="ECO:0000313" key="3">
    <source>
        <dbReference type="EMBL" id="GAA0148374.1"/>
    </source>
</evidence>
<dbReference type="Pfam" id="PF14111">
    <property type="entry name" value="DUF4283"/>
    <property type="match status" value="1"/>
</dbReference>
<feature type="domain" description="DUF4283" evidence="2">
    <location>
        <begin position="148"/>
        <end position="228"/>
    </location>
</feature>
<proteinExistence type="predicted"/>
<feature type="region of interest" description="Disordered" evidence="1">
    <location>
        <begin position="103"/>
        <end position="127"/>
    </location>
</feature>
<comment type="caution">
    <text evidence="3">The sequence shown here is derived from an EMBL/GenBank/DDBJ whole genome shotgun (WGS) entry which is preliminary data.</text>
</comment>
<evidence type="ECO:0000313" key="4">
    <source>
        <dbReference type="Proteomes" id="UP001454036"/>
    </source>
</evidence>
<keyword evidence="4" id="KW-1185">Reference proteome</keyword>
<feature type="compositionally biased region" description="Polar residues" evidence="1">
    <location>
        <begin position="34"/>
        <end position="54"/>
    </location>
</feature>
<sequence length="544" mass="60807">MAGGDQPTINPPPPPTEEVVKQPSPTGEVVKITHATNASTNVQASSHTAMSEGNDSGLLSPPVPRQPAPPGEVEKKDNTTKNKPTYSNILKAAIHAASDFTEPAGNAEQLSASEEQQQTSMELKPTKVHDGKTSVRFKLSDKARYLNSMKHVLVGKFSHGRPPIGLLKEFFVSLKLKGEYNISLYDTKHLFIECALIEDFTRLWMRNNWYVKGFPMRMFKWTDDFNPNKESPLSPVWVHFDGLPLYLFNEEALFSIANTIGSPLRIDQLNINRVKLGSASVCVALDVSKPILDKIWVAFEEEDSEEVVEGFWQQVTYDHFPAYCSCCNHLGHVMTYCKRQEEKEAQLVYPISSAENAKEVESIPENKARPVFRRVPIKPRHQAKAKSMKRTTKEWVKTVFGETKKEDQGVEISNPFKSLEVLVSSEEVKEPKESQLEVLVPSKEVKEPVENRRPYARSHNILDASSLPPPSLLAGCLLQTITYKDALEDFVLPLQAKSTPASPTKQGEETTLFQSKDPTWEGNGEMLEGKQDINGKEGVIPSHG</sequence>
<dbReference type="Proteomes" id="UP001454036">
    <property type="component" value="Unassembled WGS sequence"/>
</dbReference>
<reference evidence="3 4" key="1">
    <citation type="submission" date="2024-01" db="EMBL/GenBank/DDBJ databases">
        <title>The complete chloroplast genome sequence of Lithospermum erythrorhizon: insights into the phylogenetic relationship among Boraginaceae species and the maternal lineages of purple gromwells.</title>
        <authorList>
            <person name="Okada T."/>
            <person name="Watanabe K."/>
        </authorList>
    </citation>
    <scope>NUCLEOTIDE SEQUENCE [LARGE SCALE GENOMIC DNA]</scope>
</reference>
<evidence type="ECO:0000259" key="2">
    <source>
        <dbReference type="Pfam" id="PF14111"/>
    </source>
</evidence>
<feature type="compositionally biased region" description="Pro residues" evidence="1">
    <location>
        <begin position="61"/>
        <end position="70"/>
    </location>
</feature>
<evidence type="ECO:0000256" key="1">
    <source>
        <dbReference type="SAM" id="MobiDB-lite"/>
    </source>
</evidence>